<comment type="caution">
    <text evidence="2">The sequence shown here is derived from an EMBL/GenBank/DDBJ whole genome shotgun (WGS) entry which is preliminary data.</text>
</comment>
<keyword evidence="3" id="KW-1185">Reference proteome</keyword>
<protein>
    <submittedName>
        <fullName evidence="2">Filamentous hemagglutinin N-terminal domain-containing protein</fullName>
    </submittedName>
</protein>
<dbReference type="SUPFAM" id="SSF51126">
    <property type="entry name" value="Pectin lyase-like"/>
    <property type="match status" value="3"/>
</dbReference>
<gene>
    <name evidence="2" type="ORF">V2H45_15585</name>
</gene>
<proteinExistence type="predicted"/>
<organism evidence="2 3">
    <name type="scientific">Tumidithrix elongata BACA0141</name>
    <dbReference type="NCBI Taxonomy" id="2716417"/>
    <lineage>
        <taxon>Bacteria</taxon>
        <taxon>Bacillati</taxon>
        <taxon>Cyanobacteriota</taxon>
        <taxon>Cyanophyceae</taxon>
        <taxon>Pseudanabaenales</taxon>
        <taxon>Pseudanabaenaceae</taxon>
        <taxon>Tumidithrix</taxon>
        <taxon>Tumidithrix elongata</taxon>
    </lineage>
</organism>
<dbReference type="Pfam" id="PF05860">
    <property type="entry name" value="TPS"/>
    <property type="match status" value="1"/>
</dbReference>
<dbReference type="SMART" id="SM00912">
    <property type="entry name" value="Haemagg_act"/>
    <property type="match status" value="1"/>
</dbReference>
<dbReference type="Proteomes" id="UP001333818">
    <property type="component" value="Unassembled WGS sequence"/>
</dbReference>
<evidence type="ECO:0000313" key="2">
    <source>
        <dbReference type="EMBL" id="MEE3718162.1"/>
    </source>
</evidence>
<dbReference type="NCBIfam" id="TIGR01901">
    <property type="entry name" value="adhes_NPXG"/>
    <property type="match status" value="1"/>
</dbReference>
<dbReference type="InterPro" id="IPR008638">
    <property type="entry name" value="FhaB/CdiA-like_TPS"/>
</dbReference>
<accession>A0AAW9PTS7</accession>
<feature type="domain" description="Filamentous haemagglutinin FhaB/tRNA nuclease CdiA-like TPS" evidence="1">
    <location>
        <begin position="30"/>
        <end position="141"/>
    </location>
</feature>
<name>A0AAW9PTS7_9CYAN</name>
<dbReference type="RefSeq" id="WP_330484594.1">
    <property type="nucleotide sequence ID" value="NZ_JAZBJZ010000066.1"/>
</dbReference>
<evidence type="ECO:0000313" key="3">
    <source>
        <dbReference type="Proteomes" id="UP001333818"/>
    </source>
</evidence>
<reference evidence="2" key="1">
    <citation type="submission" date="2024-01" db="EMBL/GenBank/DDBJ databases">
        <title>Bank of Algae and Cyanobacteria of the Azores (BACA) strain genomes.</title>
        <authorList>
            <person name="Luz R."/>
            <person name="Cordeiro R."/>
            <person name="Fonseca A."/>
            <person name="Goncalves V."/>
        </authorList>
    </citation>
    <scope>NUCLEOTIDE SEQUENCE</scope>
    <source>
        <strain evidence="2">BACA0141</strain>
    </source>
</reference>
<sequence length="1395" mass="141385">MNKTLVGLSVVTIAFNLVPASPARSQVIPDRTLPMNTVVNTNGTTFTITGGTQVGGNQFHSFDQFSVPTSSTAYFNNTPDTVNIISRVTGTSSSNIDGLIKANGQANLFLVNPNGIIFGQNAKLDIGGSFTATTANSIKFSDGTEFSATNPSPLLTLSTPIGLQYGKSNRGATITNQGNLSVGQDLTFVADKLDLQGQLKAGRDLTLQAQDTLKIRDRISDPFIAISGRQMLVQGDRGVDIFALNHPNSGFYAGGDMTLRSANPVLGDAHYYANGNFKIEQLNGKIGDLHSPNDPIVRSLGDVTIGFYIGSSLHILAGGRVTIDTAFITGTDTTTNTINPTITPNLANVLLSNGRTLTINGNAHPTLDIRSGMNPSDIGISGVTGTGSFFDPSLSFALPPPSTSQPSTGTGITIGDILINAPNGVVLLTNNYKPNTFLPDEDITITGTGFFSQNPGFGVFAGIQTFSGVGNGGSVFVDSRGNINANQNIVVGSSAVSGNGGSVTLLAKNDIRFSNDALIFSNAPYLSGQIDLKANGAISGQGLTIISRSLASTIAGNSGDINLTAASLSLTNSLTNPSLLFTGTFGNANAGNITLNISGNANFSGVVGALPTQVISQVEQNASGQGGRVSINAGTLTLLNGAQINSTTNGLGQSGDVAILANAVNIDGRGSAINNQVLNFANANGGNLTVTTNTLSVTNEGQISTITSGVGNAGNLNIIATGNILFDRSTASSAINLGGQGKGGDLAIIAKSLQLLNGGQVGAGVFNIGDGGKITIQADAVSLSGSGSIFGALVDSAISTTVETNTAIGNAGDIDLSTRVLSLSNGAFISAATNGQGNTGNINIRATESVSLKNSNINNFINNTGRGNGGDLSISSPSIVLSDRAKVSTYTAGIGNAGKLNFFAESLSLSDNSQIQAYTDGNGNAGSITIAPIGNRTNEVKIDGSSVSADINFNGRGSSGNISVMANSLQVLNGGQISVGVFGQGNGGTMTIETNTVLIDGSGTVLSQFVNSGLYASVDNGAIGNGGEIKVTTNTFALTNKGTISTKTDGFGNAGEITVFANTLDITSGGKLSAATSTSGQSGNINLNIRDRLNLDGTSSGIFANTTSSSTGKGGNIFIDPIAVSISNGAGISVNSLGTGNGGNIQLFSGSLTFSNGGFITAGTASGEGGNISLNVRDILLMRTGSQINTNAGGSGNGGNIDINAGFVVAVPFENSDISANAIRGRGGNINITTQGIYGLEFRPRLTPLSDITASSDFNLNGTVTIVTPGIDPSKGLNNLPVDVSDASRLVAQSCLADSKGSKFVITGRGGVPANPSELVSGISLLDNLGTSNNSAAIASNPVEVKNEIPDTIVEAQGWVVSDRGQVTLVAKAPAAPSSAWSTQPKCVPVASSVH</sequence>
<evidence type="ECO:0000259" key="1">
    <source>
        <dbReference type="SMART" id="SM00912"/>
    </source>
</evidence>
<dbReference type="EMBL" id="JAZBJZ010000066">
    <property type="protein sequence ID" value="MEE3718162.1"/>
    <property type="molecule type" value="Genomic_DNA"/>
</dbReference>
<dbReference type="InterPro" id="IPR012334">
    <property type="entry name" value="Pectin_lyas_fold"/>
</dbReference>
<dbReference type="Gene3D" id="2.160.20.10">
    <property type="entry name" value="Single-stranded right-handed beta-helix, Pectin lyase-like"/>
    <property type="match status" value="3"/>
</dbReference>
<dbReference type="InterPro" id="IPR011050">
    <property type="entry name" value="Pectin_lyase_fold/virulence"/>
</dbReference>